<reference evidence="3 4" key="1">
    <citation type="submission" date="2016-10" db="EMBL/GenBank/DDBJ databases">
        <authorList>
            <person name="Varghese N."/>
            <person name="Submissions S."/>
        </authorList>
    </citation>
    <scope>NUCLEOTIDE SEQUENCE [LARGE SCALE GENOMIC DNA]</scope>
    <source>
        <strain evidence="3 4">DSM 2260</strain>
    </source>
</reference>
<proteinExistence type="predicted"/>
<keyword evidence="4" id="KW-1185">Reference proteome</keyword>
<evidence type="ECO:0000313" key="4">
    <source>
        <dbReference type="Proteomes" id="UP000198717"/>
    </source>
</evidence>
<feature type="domain" description="DUF6900" evidence="1">
    <location>
        <begin position="18"/>
        <end position="68"/>
    </location>
</feature>
<dbReference type="EMBL" id="BJVY01000146">
    <property type="protein sequence ID" value="GEL75744.1"/>
    <property type="molecule type" value="Genomic_DNA"/>
</dbReference>
<dbReference type="InterPro" id="IPR054195">
    <property type="entry name" value="DUF6900"/>
</dbReference>
<evidence type="ECO:0000313" key="3">
    <source>
        <dbReference type="EMBL" id="SDF39182.1"/>
    </source>
</evidence>
<protein>
    <recommendedName>
        <fullName evidence="1">DUF6900 domain-containing protein</fullName>
    </recommendedName>
</protein>
<dbReference type="Proteomes" id="UP000321224">
    <property type="component" value="Unassembled WGS sequence"/>
</dbReference>
<sequence length="74" mass="8033">MTPRKPRPTNSAKPARAPEETLERIARETLNIETLKTRSSDSLDLHDVAVWRLKGALEAAYQAGLSAATSASSK</sequence>
<evidence type="ECO:0000313" key="5">
    <source>
        <dbReference type="Proteomes" id="UP000321224"/>
    </source>
</evidence>
<name>A0A511HQT2_9BACT</name>
<dbReference type="EMBL" id="FNAJ01000050">
    <property type="protein sequence ID" value="SDF39182.1"/>
    <property type="molecule type" value="Genomic_DNA"/>
</dbReference>
<evidence type="ECO:0000259" key="1">
    <source>
        <dbReference type="Pfam" id="PF21841"/>
    </source>
</evidence>
<comment type="caution">
    <text evidence="2">The sequence shown here is derived from an EMBL/GenBank/DDBJ whole genome shotgun (WGS) entry which is preliminary data.</text>
</comment>
<dbReference type="AlphaFoldDB" id="A0A511HQT2"/>
<organism evidence="2 5">
    <name type="scientific">Myxococcus virescens</name>
    <dbReference type="NCBI Taxonomy" id="83456"/>
    <lineage>
        <taxon>Bacteria</taxon>
        <taxon>Pseudomonadati</taxon>
        <taxon>Myxococcota</taxon>
        <taxon>Myxococcia</taxon>
        <taxon>Myxococcales</taxon>
        <taxon>Cystobacterineae</taxon>
        <taxon>Myxococcaceae</taxon>
        <taxon>Myxococcus</taxon>
    </lineage>
</organism>
<reference evidence="2 5" key="2">
    <citation type="submission" date="2019-07" db="EMBL/GenBank/DDBJ databases">
        <title>Whole genome shotgun sequence of Myxococcus virescens NBRC 100334.</title>
        <authorList>
            <person name="Hosoyama A."/>
            <person name="Uohara A."/>
            <person name="Ohji S."/>
            <person name="Ichikawa N."/>
        </authorList>
    </citation>
    <scope>NUCLEOTIDE SEQUENCE [LARGE SCALE GENOMIC DNA]</scope>
    <source>
        <strain evidence="2 5">NBRC 100334</strain>
    </source>
</reference>
<gene>
    <name evidence="2" type="ORF">MVI01_75280</name>
    <name evidence="3" type="ORF">SAMN04488504_1503</name>
</gene>
<accession>A0A511HQT2</accession>
<dbReference type="Pfam" id="PF21841">
    <property type="entry name" value="DUF6900"/>
    <property type="match status" value="1"/>
</dbReference>
<dbReference type="Proteomes" id="UP000198717">
    <property type="component" value="Unassembled WGS sequence"/>
</dbReference>
<evidence type="ECO:0000313" key="2">
    <source>
        <dbReference type="EMBL" id="GEL75744.1"/>
    </source>
</evidence>
<dbReference type="RefSeq" id="WP_090496021.1">
    <property type="nucleotide sequence ID" value="NZ_BJVY01000146.1"/>
</dbReference>